<organism evidence="5 6">
    <name type="scientific">Thermoclostridium stercorarium subsp. thermolacticum DSM 2910</name>
    <dbReference type="NCBI Taxonomy" id="1121336"/>
    <lineage>
        <taxon>Bacteria</taxon>
        <taxon>Bacillati</taxon>
        <taxon>Bacillota</taxon>
        <taxon>Clostridia</taxon>
        <taxon>Eubacteriales</taxon>
        <taxon>Oscillospiraceae</taxon>
        <taxon>Thermoclostridium</taxon>
    </lineage>
</organism>
<evidence type="ECO:0000256" key="3">
    <source>
        <dbReference type="ARBA" id="ARBA00023163"/>
    </source>
</evidence>
<dbReference type="GO" id="GO:0000976">
    <property type="term" value="F:transcription cis-regulatory region binding"/>
    <property type="evidence" value="ECO:0007669"/>
    <property type="project" value="TreeGrafter"/>
</dbReference>
<dbReference type="CDD" id="cd01392">
    <property type="entry name" value="HTH_LacI"/>
    <property type="match status" value="1"/>
</dbReference>
<protein>
    <submittedName>
        <fullName evidence="5">Transcriptional regulator</fullName>
    </submittedName>
</protein>
<keyword evidence="2" id="KW-0238">DNA-binding</keyword>
<dbReference type="Gene3D" id="3.40.50.2300">
    <property type="match status" value="2"/>
</dbReference>
<dbReference type="Pfam" id="PF00356">
    <property type="entry name" value="LacI"/>
    <property type="match status" value="1"/>
</dbReference>
<dbReference type="InterPro" id="IPR028082">
    <property type="entry name" value="Peripla_BP_I"/>
</dbReference>
<proteinExistence type="predicted"/>
<gene>
    <name evidence="5" type="ORF">CSTERTH_05035</name>
</gene>
<feature type="domain" description="HTH lacI-type" evidence="4">
    <location>
        <begin position="3"/>
        <end position="61"/>
    </location>
</feature>
<keyword evidence="3" id="KW-0804">Transcription</keyword>
<sequence length="339" mass="38195">MGVKISEIAQRANVSTATVSMVLNNKPGISEATREKVIKIAKELGYSVPPFKKASHRNMGKIQLAIYRKHSKVVSDTPFFHALIEGIESKAGQYSYQLIIKYLSDDSDIDSIKKEIRDNSIDGMLLLGTEMEEKDFEKFVRMDVPVLLLDSCFMNINANYVVIDNVSGLYKATKYLLEKGHREIGYLKSSIPIQNFRERYEGYLKALAEANLTPNVKHTIPLLPTMDGAYEDMVRVLSRKPHLPTAFVADNDIIAFGAMKALKEFNVKIPDEVSIVGFDDMPFCTITEPKLTTINVDKNALGQLAVENLIYIMEREKRIFFKTTLGVTLVERDSVKTIT</sequence>
<evidence type="ECO:0000256" key="2">
    <source>
        <dbReference type="ARBA" id="ARBA00023125"/>
    </source>
</evidence>
<dbReference type="SUPFAM" id="SSF47413">
    <property type="entry name" value="lambda repressor-like DNA-binding domains"/>
    <property type="match status" value="1"/>
</dbReference>
<name>A0A1B1YCF5_THEST</name>
<evidence type="ECO:0000259" key="4">
    <source>
        <dbReference type="PROSITE" id="PS50932"/>
    </source>
</evidence>
<keyword evidence="1" id="KW-0805">Transcription regulation</keyword>
<dbReference type="InterPro" id="IPR010982">
    <property type="entry name" value="Lambda_DNA-bd_dom_sf"/>
</dbReference>
<dbReference type="InterPro" id="IPR046335">
    <property type="entry name" value="LacI/GalR-like_sensor"/>
</dbReference>
<dbReference type="PANTHER" id="PTHR30146">
    <property type="entry name" value="LACI-RELATED TRANSCRIPTIONAL REPRESSOR"/>
    <property type="match status" value="1"/>
</dbReference>
<dbReference type="SUPFAM" id="SSF53822">
    <property type="entry name" value="Periplasmic binding protein-like I"/>
    <property type="match status" value="1"/>
</dbReference>
<dbReference type="PROSITE" id="PS00356">
    <property type="entry name" value="HTH_LACI_1"/>
    <property type="match status" value="1"/>
</dbReference>
<dbReference type="AlphaFoldDB" id="A0A1B1YCF5"/>
<dbReference type="Gene3D" id="1.10.260.40">
    <property type="entry name" value="lambda repressor-like DNA-binding domains"/>
    <property type="match status" value="1"/>
</dbReference>
<dbReference type="PANTHER" id="PTHR30146:SF109">
    <property type="entry name" value="HTH-TYPE TRANSCRIPTIONAL REGULATOR GALS"/>
    <property type="match status" value="1"/>
</dbReference>
<dbReference type="Proteomes" id="UP000092971">
    <property type="component" value="Chromosome"/>
</dbReference>
<reference evidence="5 6" key="1">
    <citation type="submission" date="2016-02" db="EMBL/GenBank/DDBJ databases">
        <title>Comparison of Clostridium stercorarium subspecies using comparative genomics and transcriptomics.</title>
        <authorList>
            <person name="Schellenberg J."/>
            <person name="Thallinger G."/>
            <person name="Levin D.B."/>
            <person name="Zhang X."/>
            <person name="Alvare G."/>
            <person name="Fristensky B."/>
            <person name="Sparling R."/>
        </authorList>
    </citation>
    <scope>NUCLEOTIDE SEQUENCE [LARGE SCALE GENOMIC DNA]</scope>
    <source>
        <strain evidence="5 6">DSM 2910</strain>
    </source>
</reference>
<evidence type="ECO:0000313" key="5">
    <source>
        <dbReference type="EMBL" id="ANW98451.1"/>
    </source>
</evidence>
<dbReference type="RefSeq" id="WP_015358753.1">
    <property type="nucleotide sequence ID" value="NZ_CP014672.1"/>
</dbReference>
<dbReference type="PROSITE" id="PS50932">
    <property type="entry name" value="HTH_LACI_2"/>
    <property type="match status" value="1"/>
</dbReference>
<dbReference type="InterPro" id="IPR000843">
    <property type="entry name" value="HTH_LacI"/>
</dbReference>
<dbReference type="GO" id="GO:0003700">
    <property type="term" value="F:DNA-binding transcription factor activity"/>
    <property type="evidence" value="ECO:0007669"/>
    <property type="project" value="TreeGrafter"/>
</dbReference>
<dbReference type="SMART" id="SM00354">
    <property type="entry name" value="HTH_LACI"/>
    <property type="match status" value="1"/>
</dbReference>
<accession>A0A1B1YCF5</accession>
<evidence type="ECO:0000256" key="1">
    <source>
        <dbReference type="ARBA" id="ARBA00023015"/>
    </source>
</evidence>
<dbReference type="EMBL" id="CP014672">
    <property type="protein sequence ID" value="ANW98451.1"/>
    <property type="molecule type" value="Genomic_DNA"/>
</dbReference>
<dbReference type="OrthoDB" id="43195at2"/>
<dbReference type="Pfam" id="PF13377">
    <property type="entry name" value="Peripla_BP_3"/>
    <property type="match status" value="1"/>
</dbReference>
<evidence type="ECO:0000313" key="6">
    <source>
        <dbReference type="Proteomes" id="UP000092971"/>
    </source>
</evidence>